<name>A0A157NH56_9BORD</name>
<feature type="transmembrane region" description="Helical" evidence="8">
    <location>
        <begin position="129"/>
        <end position="149"/>
    </location>
</feature>
<dbReference type="Gene3D" id="1.10.3470.10">
    <property type="entry name" value="ABC transporter involved in vitamin B12 uptake, BtuC"/>
    <property type="match status" value="1"/>
</dbReference>
<evidence type="ECO:0000256" key="3">
    <source>
        <dbReference type="ARBA" id="ARBA00022448"/>
    </source>
</evidence>
<keyword evidence="5 8" id="KW-0812">Transmembrane</keyword>
<keyword evidence="3" id="KW-0813">Transport</keyword>
<evidence type="ECO:0000256" key="7">
    <source>
        <dbReference type="ARBA" id="ARBA00023136"/>
    </source>
</evidence>
<evidence type="ECO:0000256" key="8">
    <source>
        <dbReference type="SAM" id="Phobius"/>
    </source>
</evidence>
<dbReference type="FunFam" id="1.10.3470.10:FF:000001">
    <property type="entry name" value="Vitamin B12 ABC transporter permease BtuC"/>
    <property type="match status" value="1"/>
</dbReference>
<dbReference type="SUPFAM" id="SSF81345">
    <property type="entry name" value="ABC transporter involved in vitamin B12 uptake, BtuC"/>
    <property type="match status" value="1"/>
</dbReference>
<dbReference type="InterPro" id="IPR037294">
    <property type="entry name" value="ABC_BtuC-like"/>
</dbReference>
<dbReference type="AlphaFoldDB" id="A0A157NH56"/>
<protein>
    <submittedName>
        <fullName evidence="9">Hemin permease</fullName>
    </submittedName>
</protein>
<feature type="transmembrane region" description="Helical" evidence="8">
    <location>
        <begin position="200"/>
        <end position="220"/>
    </location>
</feature>
<dbReference type="GO" id="GO:0022857">
    <property type="term" value="F:transmembrane transporter activity"/>
    <property type="evidence" value="ECO:0007669"/>
    <property type="project" value="InterPro"/>
</dbReference>
<dbReference type="Pfam" id="PF01032">
    <property type="entry name" value="FecCD"/>
    <property type="match status" value="1"/>
</dbReference>
<evidence type="ECO:0000256" key="5">
    <source>
        <dbReference type="ARBA" id="ARBA00022692"/>
    </source>
</evidence>
<dbReference type="GO" id="GO:0033214">
    <property type="term" value="P:siderophore-iron import into cell"/>
    <property type="evidence" value="ECO:0007669"/>
    <property type="project" value="TreeGrafter"/>
</dbReference>
<feature type="transmembrane region" description="Helical" evidence="8">
    <location>
        <begin position="250"/>
        <end position="278"/>
    </location>
</feature>
<dbReference type="PANTHER" id="PTHR30472">
    <property type="entry name" value="FERRIC ENTEROBACTIN TRANSPORT SYSTEM PERMEASE PROTEIN"/>
    <property type="match status" value="1"/>
</dbReference>
<reference evidence="9 10" key="1">
    <citation type="submission" date="2016-03" db="EMBL/GenBank/DDBJ databases">
        <authorList>
            <consortium name="Pathogen Informatics"/>
        </authorList>
    </citation>
    <scope>NUCLEOTIDE SEQUENCE [LARGE SCALE GENOMIC DNA]</scope>
    <source>
        <strain evidence="9 10">NCTC13364</strain>
    </source>
</reference>
<comment type="similarity">
    <text evidence="2">Belongs to the binding-protein-dependent transport system permease family. FecCD subfamily.</text>
</comment>
<feature type="transmembrane region" description="Helical" evidence="8">
    <location>
        <begin position="76"/>
        <end position="97"/>
    </location>
</feature>
<dbReference type="PANTHER" id="PTHR30472:SF25">
    <property type="entry name" value="ABC TRANSPORTER PERMEASE PROTEIN MJ0876-RELATED"/>
    <property type="match status" value="1"/>
</dbReference>
<keyword evidence="7 8" id="KW-0472">Membrane</keyword>
<accession>A0A157NH56</accession>
<organism evidence="9 10">
    <name type="scientific">Bordetella ansorpii</name>
    <dbReference type="NCBI Taxonomy" id="288768"/>
    <lineage>
        <taxon>Bacteria</taxon>
        <taxon>Pseudomonadati</taxon>
        <taxon>Pseudomonadota</taxon>
        <taxon>Betaproteobacteria</taxon>
        <taxon>Burkholderiales</taxon>
        <taxon>Alcaligenaceae</taxon>
        <taxon>Bordetella</taxon>
    </lineage>
</organism>
<evidence type="ECO:0000256" key="4">
    <source>
        <dbReference type="ARBA" id="ARBA00022475"/>
    </source>
</evidence>
<evidence type="ECO:0000256" key="1">
    <source>
        <dbReference type="ARBA" id="ARBA00004651"/>
    </source>
</evidence>
<dbReference type="EMBL" id="FKBS01000014">
    <property type="protein sequence ID" value="SAI20677.1"/>
    <property type="molecule type" value="Genomic_DNA"/>
</dbReference>
<feature type="transmembrane region" description="Helical" evidence="8">
    <location>
        <begin position="104"/>
        <end position="123"/>
    </location>
</feature>
<keyword evidence="6 8" id="KW-1133">Transmembrane helix</keyword>
<keyword evidence="4" id="KW-1003">Cell membrane</keyword>
<dbReference type="Proteomes" id="UP000077037">
    <property type="component" value="Unassembled WGS sequence"/>
</dbReference>
<evidence type="ECO:0000256" key="6">
    <source>
        <dbReference type="ARBA" id="ARBA00022989"/>
    </source>
</evidence>
<evidence type="ECO:0000313" key="10">
    <source>
        <dbReference type="Proteomes" id="UP000077037"/>
    </source>
</evidence>
<feature type="transmembrane region" description="Helical" evidence="8">
    <location>
        <begin position="316"/>
        <end position="337"/>
    </location>
</feature>
<sequence>MSQAKAHAARPPSGRRADAALLGLAVALLVAALLAAASGAVRIPPADALRLLWSGASQPDDALWRNVLIDIRLPRVLFAMVAGAGLALCGAALQALFRNPLAEPGLVGISAGGALGAVAAIVLTRGGYAIIAPAAFAGSLVATACAYLVGRRAPGVAGLLLAGVAINTVAGSLIGLLTYMASDSQLRDLTFWSMGSLAGANWRLLAFLGPWTLICSLWLLTQWRVMNALLLGEREAGHLGYALTAVRRKLIVATALIVGPLVAATGGIGFVGLVVPHLVRMTLGADHRRLLPASLLAGALSLVLADWLARVAVIPAELPIGLVTSLVGGPFFLWLLARGRRF</sequence>
<evidence type="ECO:0000256" key="2">
    <source>
        <dbReference type="ARBA" id="ARBA00007935"/>
    </source>
</evidence>
<feature type="transmembrane region" description="Helical" evidence="8">
    <location>
        <begin position="156"/>
        <end position="180"/>
    </location>
</feature>
<comment type="subcellular location">
    <subcellularLocation>
        <location evidence="1">Cell membrane</location>
        <topology evidence="1">Multi-pass membrane protein</topology>
    </subcellularLocation>
</comment>
<dbReference type="CDD" id="cd06550">
    <property type="entry name" value="TM_ABC_iron-siderophores_like"/>
    <property type="match status" value="1"/>
</dbReference>
<gene>
    <name evidence="9" type="primary">btuC</name>
    <name evidence="9" type="ORF">SAMEA1982600_01662</name>
</gene>
<proteinExistence type="inferred from homology"/>
<dbReference type="InterPro" id="IPR000522">
    <property type="entry name" value="ABC_transptr_permease_BtuC"/>
</dbReference>
<dbReference type="GO" id="GO:0005886">
    <property type="term" value="C:plasma membrane"/>
    <property type="evidence" value="ECO:0007669"/>
    <property type="project" value="UniProtKB-SubCell"/>
</dbReference>
<evidence type="ECO:0000313" key="9">
    <source>
        <dbReference type="EMBL" id="SAI20677.1"/>
    </source>
</evidence>